<evidence type="ECO:0000259" key="2">
    <source>
        <dbReference type="PROSITE" id="PS50164"/>
    </source>
</evidence>
<dbReference type="CDD" id="cd10456">
    <property type="entry name" value="GIY-YIG_UPF0213"/>
    <property type="match status" value="1"/>
</dbReference>
<gene>
    <name evidence="3" type="ORF">QOZ92_002180</name>
</gene>
<keyword evidence="3" id="KW-0378">Hydrolase</keyword>
<organism evidence="3 4">
    <name type="scientific">Paraclostridium ghonii</name>
    <dbReference type="NCBI Taxonomy" id="29358"/>
    <lineage>
        <taxon>Bacteria</taxon>
        <taxon>Bacillati</taxon>
        <taxon>Bacillota</taxon>
        <taxon>Clostridia</taxon>
        <taxon>Peptostreptococcales</taxon>
        <taxon>Peptostreptococcaceae</taxon>
        <taxon>Paraclostridium</taxon>
    </lineage>
</organism>
<dbReference type="PANTHER" id="PTHR34477:SF1">
    <property type="entry name" value="UPF0213 PROTEIN YHBQ"/>
    <property type="match status" value="1"/>
</dbReference>
<keyword evidence="3" id="KW-0540">Nuclease</keyword>
<dbReference type="Pfam" id="PF01541">
    <property type="entry name" value="GIY-YIG"/>
    <property type="match status" value="1"/>
</dbReference>
<feature type="domain" description="GIY-YIG" evidence="2">
    <location>
        <begin position="1"/>
        <end position="77"/>
    </location>
</feature>
<dbReference type="InterPro" id="IPR050190">
    <property type="entry name" value="UPF0213_domain"/>
</dbReference>
<evidence type="ECO:0000256" key="1">
    <source>
        <dbReference type="ARBA" id="ARBA00007435"/>
    </source>
</evidence>
<dbReference type="EMBL" id="JAUSWG010000008">
    <property type="protein sequence ID" value="MDQ0557062.1"/>
    <property type="molecule type" value="Genomic_DNA"/>
</dbReference>
<proteinExistence type="inferred from homology"/>
<dbReference type="PROSITE" id="PS50164">
    <property type="entry name" value="GIY_YIG"/>
    <property type="match status" value="1"/>
</dbReference>
<evidence type="ECO:0000313" key="4">
    <source>
        <dbReference type="Proteomes" id="UP001232584"/>
    </source>
</evidence>
<dbReference type="InterPro" id="IPR035901">
    <property type="entry name" value="GIY-YIG_endonuc_sf"/>
</dbReference>
<evidence type="ECO:0000313" key="3">
    <source>
        <dbReference type="EMBL" id="MDQ0557062.1"/>
    </source>
</evidence>
<dbReference type="SUPFAM" id="SSF82771">
    <property type="entry name" value="GIY-YIG endonuclease"/>
    <property type="match status" value="1"/>
</dbReference>
<dbReference type="PANTHER" id="PTHR34477">
    <property type="entry name" value="UPF0213 PROTEIN YHBQ"/>
    <property type="match status" value="1"/>
</dbReference>
<accession>A0ABU0N1M3</accession>
<keyword evidence="4" id="KW-1185">Reference proteome</keyword>
<protein>
    <submittedName>
        <fullName evidence="3">Endonuclease</fullName>
    </submittedName>
</protein>
<comment type="caution">
    <text evidence="3">The sequence shown here is derived from an EMBL/GenBank/DDBJ whole genome shotgun (WGS) entry which is preliminary data.</text>
</comment>
<dbReference type="GO" id="GO:0004519">
    <property type="term" value="F:endonuclease activity"/>
    <property type="evidence" value="ECO:0007669"/>
    <property type="project" value="UniProtKB-KW"/>
</dbReference>
<reference evidence="3 4" key="1">
    <citation type="submission" date="2023-07" db="EMBL/GenBank/DDBJ databases">
        <title>Genomic Encyclopedia of Type Strains, Phase IV (KMG-IV): sequencing the most valuable type-strain genomes for metagenomic binning, comparative biology and taxonomic classification.</title>
        <authorList>
            <person name="Goeker M."/>
        </authorList>
    </citation>
    <scope>NUCLEOTIDE SEQUENCE [LARGE SCALE GENOMIC DNA]</scope>
    <source>
        <strain evidence="3 4">DSM 15049</strain>
    </source>
</reference>
<dbReference type="RefSeq" id="WP_307507600.1">
    <property type="nucleotide sequence ID" value="NZ_BAAACE010000019.1"/>
</dbReference>
<dbReference type="Gene3D" id="3.40.1440.10">
    <property type="entry name" value="GIY-YIG endonuclease"/>
    <property type="match status" value="1"/>
</dbReference>
<comment type="similarity">
    <text evidence="1">Belongs to the UPF0213 family.</text>
</comment>
<dbReference type="InterPro" id="IPR000305">
    <property type="entry name" value="GIY-YIG_endonuc"/>
</dbReference>
<name>A0ABU0N1M3_9FIRM</name>
<dbReference type="Proteomes" id="UP001232584">
    <property type="component" value="Unassembled WGS sequence"/>
</dbReference>
<sequence>MYYTYIIICKDDTYYIGYTSDIKRRMNEHKSGINSKYTRSRGFKNLEAYWISKSRSEAMKLECFLKKLTRLNKTKLIENPKLLNEKYGLNKEKYILGELNDKK</sequence>
<keyword evidence="3" id="KW-0255">Endonuclease</keyword>
<dbReference type="SMART" id="SM00465">
    <property type="entry name" value="GIYc"/>
    <property type="match status" value="1"/>
</dbReference>